<comment type="caution">
    <text evidence="1">The sequence shown here is derived from an EMBL/GenBank/DDBJ whole genome shotgun (WGS) entry which is preliminary data.</text>
</comment>
<dbReference type="EMBL" id="CAJOBJ010152043">
    <property type="protein sequence ID" value="CAF4810560.1"/>
    <property type="molecule type" value="Genomic_DNA"/>
</dbReference>
<protein>
    <submittedName>
        <fullName evidence="1">Uncharacterized protein</fullName>
    </submittedName>
</protein>
<dbReference type="EMBL" id="CAJNOW010015948">
    <property type="protein sequence ID" value="CAF1646241.1"/>
    <property type="molecule type" value="Genomic_DNA"/>
</dbReference>
<organism evidence="1 3">
    <name type="scientific">Rotaria magnacalcarata</name>
    <dbReference type="NCBI Taxonomy" id="392030"/>
    <lineage>
        <taxon>Eukaryota</taxon>
        <taxon>Metazoa</taxon>
        <taxon>Spiralia</taxon>
        <taxon>Gnathifera</taxon>
        <taxon>Rotifera</taxon>
        <taxon>Eurotatoria</taxon>
        <taxon>Bdelloidea</taxon>
        <taxon>Philodinida</taxon>
        <taxon>Philodinidae</taxon>
        <taxon>Rotaria</taxon>
    </lineage>
</organism>
<dbReference type="AlphaFoldDB" id="A0A816ED59"/>
<dbReference type="Proteomes" id="UP000681720">
    <property type="component" value="Unassembled WGS sequence"/>
</dbReference>
<sequence>TAAQGAVAGALNNLVAIGSGIVDASKPHFQQLQEQLIGHGLNALGSLSETINNLHGSVTGGR</sequence>
<evidence type="ECO:0000313" key="2">
    <source>
        <dbReference type="EMBL" id="CAF4810560.1"/>
    </source>
</evidence>
<reference evidence="1" key="1">
    <citation type="submission" date="2021-02" db="EMBL/GenBank/DDBJ databases">
        <authorList>
            <person name="Nowell W R."/>
        </authorList>
    </citation>
    <scope>NUCLEOTIDE SEQUENCE</scope>
</reference>
<gene>
    <name evidence="2" type="ORF">GIL414_LOCUS47561</name>
    <name evidence="1" type="ORF">KQP761_LOCUS29041</name>
</gene>
<evidence type="ECO:0000313" key="1">
    <source>
        <dbReference type="EMBL" id="CAF1646241.1"/>
    </source>
</evidence>
<proteinExistence type="predicted"/>
<dbReference type="OrthoDB" id="10068065at2759"/>
<dbReference type="Proteomes" id="UP000663834">
    <property type="component" value="Unassembled WGS sequence"/>
</dbReference>
<evidence type="ECO:0000313" key="3">
    <source>
        <dbReference type="Proteomes" id="UP000663834"/>
    </source>
</evidence>
<name>A0A816ED59_9BILA</name>
<feature type="non-terminal residue" evidence="1">
    <location>
        <position position="1"/>
    </location>
</feature>
<accession>A0A816ED59</accession>